<keyword evidence="2" id="KW-1003">Cell membrane</keyword>
<dbReference type="AlphaFoldDB" id="A0A7W9WWR5"/>
<name>A0A7W9WWR5_9BURK</name>
<feature type="coiled-coil region" evidence="6">
    <location>
        <begin position="278"/>
        <end position="312"/>
    </location>
</feature>
<gene>
    <name evidence="11" type="ORF">HD842_000009</name>
</gene>
<evidence type="ECO:0000256" key="2">
    <source>
        <dbReference type="ARBA" id="ARBA00022475"/>
    </source>
</evidence>
<evidence type="ECO:0000259" key="9">
    <source>
        <dbReference type="Pfam" id="PF02706"/>
    </source>
</evidence>
<evidence type="ECO:0000256" key="5">
    <source>
        <dbReference type="ARBA" id="ARBA00023136"/>
    </source>
</evidence>
<evidence type="ECO:0000313" key="12">
    <source>
        <dbReference type="Proteomes" id="UP000540787"/>
    </source>
</evidence>
<dbReference type="InterPro" id="IPR050445">
    <property type="entry name" value="Bact_polysacc_biosynth/exp"/>
</dbReference>
<dbReference type="PANTHER" id="PTHR32309">
    <property type="entry name" value="TYROSINE-PROTEIN KINASE"/>
    <property type="match status" value="1"/>
</dbReference>
<sequence length="529" mass="57038">MKRALQPMSMPLSRRSREGDASSAVLGLRHVLRNGWLIAGVACAIASFAIAVALGVKPVYESNILIQITRNAPPSADVQTETPAITEIEILRSRSILAKVVNALHLDIAVEPTLFPVVGAFIARSNPRLSEPGLFGVGGYVWGNEQVRVDTFNVPDALLDQPFNLVVSGPDTYTLSQHEAGIRVHGKVGQRLQASVPSGPLEILVAHIHARPGAAFTLYRSRQGQAVDRLQRSLAIAEKGRLSNVIGVSLQGGRPELVSRILNEIGDQYIQQQTTQKNDEVKNQLVFYDQQVAQAQRRIRELDARLNELLQQHGASDLSEDARILAQQSLVLQAELTAKEQQKIALSGRVGDRHPEMMVVTRHIASIRHDLADIEGRRKGFGAAQQEILAVNRDKLAHSQMSFELLNTRHKLDALMLSNHVNVRVVDRAQVPLQSVTLGLPVMLALACLLGLAGGVGASVLKNAFVRRKHRGAAAWGVRRLAISTQAPLDEGNVAPQDAAPPAAPAASGQGEGAARSPRGEAPATSTQA</sequence>
<dbReference type="GO" id="GO:0004713">
    <property type="term" value="F:protein tyrosine kinase activity"/>
    <property type="evidence" value="ECO:0007669"/>
    <property type="project" value="TreeGrafter"/>
</dbReference>
<dbReference type="Proteomes" id="UP000540787">
    <property type="component" value="Unassembled WGS sequence"/>
</dbReference>
<comment type="caution">
    <text evidence="11">The sequence shown here is derived from an EMBL/GenBank/DDBJ whole genome shotgun (WGS) entry which is preliminary data.</text>
</comment>
<organism evidence="11 12">
    <name type="scientific">Massilia aurea</name>
    <dbReference type="NCBI Taxonomy" id="373040"/>
    <lineage>
        <taxon>Bacteria</taxon>
        <taxon>Pseudomonadati</taxon>
        <taxon>Pseudomonadota</taxon>
        <taxon>Betaproteobacteria</taxon>
        <taxon>Burkholderiales</taxon>
        <taxon>Oxalobacteraceae</taxon>
        <taxon>Telluria group</taxon>
        <taxon>Massilia</taxon>
    </lineage>
</organism>
<dbReference type="RefSeq" id="WP_183549290.1">
    <property type="nucleotide sequence ID" value="NZ_JACHBX010000001.1"/>
</dbReference>
<proteinExistence type="predicted"/>
<evidence type="ECO:0000259" key="10">
    <source>
        <dbReference type="Pfam" id="PF13807"/>
    </source>
</evidence>
<feature type="transmembrane region" description="Helical" evidence="8">
    <location>
        <begin position="438"/>
        <end position="461"/>
    </location>
</feature>
<feature type="domain" description="Polysaccharide chain length determinant N-terminal" evidence="9">
    <location>
        <begin position="29"/>
        <end position="103"/>
    </location>
</feature>
<reference evidence="11 12" key="1">
    <citation type="submission" date="2020-08" db="EMBL/GenBank/DDBJ databases">
        <title>The Agave Microbiome: Exploring the role of microbial communities in plant adaptations to desert environments.</title>
        <authorList>
            <person name="Partida-Martinez L.P."/>
        </authorList>
    </citation>
    <scope>NUCLEOTIDE SEQUENCE [LARGE SCALE GENOMIC DNA]</scope>
    <source>
        <strain evidence="11 12">AT3.2</strain>
    </source>
</reference>
<feature type="compositionally biased region" description="Low complexity" evidence="7">
    <location>
        <begin position="495"/>
        <end position="515"/>
    </location>
</feature>
<dbReference type="PANTHER" id="PTHR32309:SF32">
    <property type="entry name" value="TYROSINE-PROTEIN KINASE ETK-RELATED"/>
    <property type="match status" value="1"/>
</dbReference>
<evidence type="ECO:0000256" key="6">
    <source>
        <dbReference type="SAM" id="Coils"/>
    </source>
</evidence>
<dbReference type="EMBL" id="JACHBX010000001">
    <property type="protein sequence ID" value="MBB6131898.1"/>
    <property type="molecule type" value="Genomic_DNA"/>
</dbReference>
<evidence type="ECO:0000256" key="8">
    <source>
        <dbReference type="SAM" id="Phobius"/>
    </source>
</evidence>
<keyword evidence="4 8" id="KW-1133">Transmembrane helix</keyword>
<evidence type="ECO:0000256" key="4">
    <source>
        <dbReference type="ARBA" id="ARBA00022989"/>
    </source>
</evidence>
<protein>
    <submittedName>
        <fullName evidence="11">Uncharacterized protein involved in exopolysaccharide biosynthesis</fullName>
    </submittedName>
</protein>
<dbReference type="Pfam" id="PF13807">
    <property type="entry name" value="GNVR"/>
    <property type="match status" value="1"/>
</dbReference>
<feature type="region of interest" description="Disordered" evidence="7">
    <location>
        <begin position="489"/>
        <end position="529"/>
    </location>
</feature>
<keyword evidence="5 8" id="KW-0472">Membrane</keyword>
<comment type="subcellular location">
    <subcellularLocation>
        <location evidence="1">Cell membrane</location>
        <topology evidence="1">Multi-pass membrane protein</topology>
    </subcellularLocation>
</comment>
<dbReference type="Pfam" id="PF02706">
    <property type="entry name" value="Wzz"/>
    <property type="match status" value="1"/>
</dbReference>
<evidence type="ECO:0000256" key="3">
    <source>
        <dbReference type="ARBA" id="ARBA00022692"/>
    </source>
</evidence>
<evidence type="ECO:0000313" key="11">
    <source>
        <dbReference type="EMBL" id="MBB6131898.1"/>
    </source>
</evidence>
<keyword evidence="6" id="KW-0175">Coiled coil</keyword>
<dbReference type="Pfam" id="PF23607">
    <property type="entry name" value="WZC_N"/>
    <property type="match status" value="1"/>
</dbReference>
<evidence type="ECO:0000256" key="1">
    <source>
        <dbReference type="ARBA" id="ARBA00004651"/>
    </source>
</evidence>
<dbReference type="InterPro" id="IPR032807">
    <property type="entry name" value="GNVR"/>
</dbReference>
<evidence type="ECO:0000256" key="7">
    <source>
        <dbReference type="SAM" id="MobiDB-lite"/>
    </source>
</evidence>
<feature type="domain" description="Tyrosine-protein kinase G-rich" evidence="10">
    <location>
        <begin position="384"/>
        <end position="464"/>
    </location>
</feature>
<dbReference type="GO" id="GO:0005886">
    <property type="term" value="C:plasma membrane"/>
    <property type="evidence" value="ECO:0007669"/>
    <property type="project" value="UniProtKB-SubCell"/>
</dbReference>
<dbReference type="InterPro" id="IPR003856">
    <property type="entry name" value="LPS_length_determ_N"/>
</dbReference>
<keyword evidence="12" id="KW-1185">Reference proteome</keyword>
<accession>A0A7W9WWR5</accession>
<feature type="transmembrane region" description="Helical" evidence="8">
    <location>
        <begin position="36"/>
        <end position="56"/>
    </location>
</feature>
<keyword evidence="3 8" id="KW-0812">Transmembrane</keyword>